<keyword evidence="6" id="KW-0175">Coiled coil</keyword>
<dbReference type="EMBL" id="NBAG03000023">
    <property type="protein sequence ID" value="PNI98755.1"/>
    <property type="molecule type" value="Genomic_DNA"/>
</dbReference>
<evidence type="ECO:0000256" key="2">
    <source>
        <dbReference type="ARBA" id="ARBA00004496"/>
    </source>
</evidence>
<keyword evidence="5" id="KW-1133">Transmembrane helix</keyword>
<dbReference type="AlphaFoldDB" id="A0A2J8QR53"/>
<evidence type="ECO:0000256" key="7">
    <source>
        <dbReference type="ARBA" id="ARBA00023136"/>
    </source>
</evidence>
<gene>
    <name evidence="8" type="ORF">CK820_G0019043</name>
</gene>
<dbReference type="PANTHER" id="PTHR15352">
    <property type="entry name" value="LYMPHOID-RESTRICTED MEMBRANE PROTEIN, JAW1"/>
    <property type="match status" value="1"/>
</dbReference>
<dbReference type="Pfam" id="PF05781">
    <property type="entry name" value="MRVI1"/>
    <property type="match status" value="1"/>
</dbReference>
<reference evidence="8" key="1">
    <citation type="submission" date="2017-12" db="EMBL/GenBank/DDBJ databases">
        <title>High-resolution comparative analysis of great ape genomes.</title>
        <authorList>
            <person name="Pollen A."/>
            <person name="Hastie A."/>
            <person name="Hormozdiari F."/>
            <person name="Dougherty M."/>
            <person name="Liu R."/>
            <person name="Chaisson M."/>
            <person name="Hoppe E."/>
            <person name="Hill C."/>
            <person name="Pang A."/>
            <person name="Hillier L."/>
            <person name="Baker C."/>
            <person name="Armstrong J."/>
            <person name="Shendure J."/>
            <person name="Paten B."/>
            <person name="Wilson R."/>
            <person name="Chao H."/>
            <person name="Schneider V."/>
            <person name="Ventura M."/>
            <person name="Kronenberg Z."/>
            <person name="Murali S."/>
            <person name="Gordon D."/>
            <person name="Cantsilieris S."/>
            <person name="Munson K."/>
            <person name="Nelson B."/>
            <person name="Raja A."/>
            <person name="Underwood J."/>
            <person name="Diekhans M."/>
            <person name="Fiddes I."/>
            <person name="Haussler D."/>
            <person name="Eichler E."/>
        </authorList>
    </citation>
    <scope>NUCLEOTIDE SEQUENCE [LARGE SCALE GENOMIC DNA]</scope>
    <source>
        <strain evidence="8">Yerkes chimp pedigree #C0471</strain>
    </source>
</reference>
<accession>A0A2J8QR53</accession>
<evidence type="ECO:0000256" key="1">
    <source>
        <dbReference type="ARBA" id="ARBA00004167"/>
    </source>
</evidence>
<dbReference type="GO" id="GO:0016020">
    <property type="term" value="C:membrane"/>
    <property type="evidence" value="ECO:0007669"/>
    <property type="project" value="UniProtKB-SubCell"/>
</dbReference>
<comment type="subcellular location">
    <subcellularLocation>
        <location evidence="2">Cytoplasm</location>
    </subcellularLocation>
    <subcellularLocation>
        <location evidence="1">Membrane</location>
        <topology evidence="1">Single-pass membrane protein</topology>
    </subcellularLocation>
</comment>
<evidence type="ECO:0000256" key="3">
    <source>
        <dbReference type="ARBA" id="ARBA00022490"/>
    </source>
</evidence>
<evidence type="ECO:0000256" key="6">
    <source>
        <dbReference type="ARBA" id="ARBA00023054"/>
    </source>
</evidence>
<sequence>EKEVEAEFLRLSLGFKCDWFTLEKRVKLEERSRDLAEENLKKEITNCLKLLEAEKESYRKLSNRKYQF</sequence>
<protein>
    <submittedName>
        <fullName evidence="8">LRMP isoform 11</fullName>
    </submittedName>
</protein>
<keyword evidence="4" id="KW-0812">Transmembrane</keyword>
<evidence type="ECO:0000256" key="4">
    <source>
        <dbReference type="ARBA" id="ARBA00022692"/>
    </source>
</evidence>
<evidence type="ECO:0000256" key="5">
    <source>
        <dbReference type="ARBA" id="ARBA00022989"/>
    </source>
</evidence>
<proteinExistence type="predicted"/>
<name>A0A2J8QR53_PANTR</name>
<keyword evidence="7" id="KW-0472">Membrane</keyword>
<dbReference type="GO" id="GO:0005737">
    <property type="term" value="C:cytoplasm"/>
    <property type="evidence" value="ECO:0007669"/>
    <property type="project" value="UniProtKB-SubCell"/>
</dbReference>
<organism evidence="8">
    <name type="scientific">Pan troglodytes</name>
    <name type="common">Chimpanzee</name>
    <dbReference type="NCBI Taxonomy" id="9598"/>
    <lineage>
        <taxon>Eukaryota</taxon>
        <taxon>Metazoa</taxon>
        <taxon>Chordata</taxon>
        <taxon>Craniata</taxon>
        <taxon>Vertebrata</taxon>
        <taxon>Euteleostomi</taxon>
        <taxon>Mammalia</taxon>
        <taxon>Eutheria</taxon>
        <taxon>Euarchontoglires</taxon>
        <taxon>Primates</taxon>
        <taxon>Haplorrhini</taxon>
        <taxon>Catarrhini</taxon>
        <taxon>Hominidae</taxon>
        <taxon>Pan</taxon>
    </lineage>
</organism>
<dbReference type="PANTHER" id="PTHR15352:SF3">
    <property type="entry name" value="INOSITOL 1,4,5-TRIPHOSPHATE RECEPTOR ASSOCIATED 2"/>
    <property type="match status" value="1"/>
</dbReference>
<evidence type="ECO:0000313" key="8">
    <source>
        <dbReference type="EMBL" id="PNI98755.1"/>
    </source>
</evidence>
<dbReference type="InterPro" id="IPR008677">
    <property type="entry name" value="MRVI1"/>
</dbReference>
<comment type="caution">
    <text evidence="8">The sequence shown here is derived from an EMBL/GenBank/DDBJ whole genome shotgun (WGS) entry which is preliminary data.</text>
</comment>
<feature type="non-terminal residue" evidence="8">
    <location>
        <position position="1"/>
    </location>
</feature>
<keyword evidence="3" id="KW-0963">Cytoplasm</keyword>